<gene>
    <name evidence="1" type="ORF">COO91_02022</name>
</gene>
<dbReference type="AlphaFoldDB" id="A0A2K8SL03"/>
<accession>A0A2K8SL03</accession>
<protein>
    <submittedName>
        <fullName evidence="1">Uncharacterized protein</fullName>
    </submittedName>
</protein>
<dbReference type="RefSeq" id="WP_157816414.1">
    <property type="nucleotide sequence ID" value="NZ_CAWNNC010000001.1"/>
</dbReference>
<dbReference type="Proteomes" id="UP000232003">
    <property type="component" value="Chromosome"/>
</dbReference>
<evidence type="ECO:0000313" key="2">
    <source>
        <dbReference type="Proteomes" id="UP000232003"/>
    </source>
</evidence>
<reference evidence="1 2" key="1">
    <citation type="submission" date="2017-11" db="EMBL/GenBank/DDBJ databases">
        <title>Complete genome of a free-living desiccation-tolerant cyanobacterium and its photosynthetic adaptation to extreme terrestrial habitat.</title>
        <authorList>
            <person name="Shang J."/>
        </authorList>
    </citation>
    <scope>NUCLEOTIDE SEQUENCE [LARGE SCALE GENOMIC DNA]</scope>
    <source>
        <strain evidence="1 2">CCNUN1</strain>
    </source>
</reference>
<organism evidence="1 2">
    <name type="scientific">Nostoc flagelliforme CCNUN1</name>
    <dbReference type="NCBI Taxonomy" id="2038116"/>
    <lineage>
        <taxon>Bacteria</taxon>
        <taxon>Bacillati</taxon>
        <taxon>Cyanobacteriota</taxon>
        <taxon>Cyanophyceae</taxon>
        <taxon>Nostocales</taxon>
        <taxon>Nostocaceae</taxon>
        <taxon>Nostoc</taxon>
    </lineage>
</organism>
<dbReference type="KEGG" id="nfl:COO91_02022"/>
<name>A0A2K8SL03_9NOSO</name>
<dbReference type="EMBL" id="CP024785">
    <property type="protein sequence ID" value="AUB36121.1"/>
    <property type="molecule type" value="Genomic_DNA"/>
</dbReference>
<evidence type="ECO:0000313" key="1">
    <source>
        <dbReference type="EMBL" id="AUB36121.1"/>
    </source>
</evidence>
<keyword evidence="2" id="KW-1185">Reference proteome</keyword>
<proteinExistence type="predicted"/>
<sequence length="92" mass="10085">MITFDDEDFEHENFKIDSNAAALRIAEILSEAEYRTSNAGVEGVLPRTDGVHPHAEEITVECEDGSVTIDGYQCSTISCSWEDGGEGNEDED</sequence>